<keyword evidence="7 11" id="KW-1133">Transmembrane helix</keyword>
<feature type="transmembrane region" description="Helical" evidence="11">
    <location>
        <begin position="135"/>
        <end position="156"/>
    </location>
</feature>
<keyword evidence="5" id="KW-0929">Antimicrobial</keyword>
<keyword evidence="10 11" id="KW-0472">Membrane</keyword>
<evidence type="ECO:0000256" key="11">
    <source>
        <dbReference type="SAM" id="Phobius"/>
    </source>
</evidence>
<feature type="domain" description="Channel forming colicins" evidence="12">
    <location>
        <begin position="122"/>
        <end position="133"/>
    </location>
</feature>
<evidence type="ECO:0000256" key="9">
    <source>
        <dbReference type="ARBA" id="ARBA00023048"/>
    </source>
</evidence>
<gene>
    <name evidence="13" type="ORF">E2L00_11650</name>
</gene>
<feature type="transmembrane region" description="Helical" evidence="11">
    <location>
        <begin position="162"/>
        <end position="182"/>
    </location>
</feature>
<evidence type="ECO:0000256" key="5">
    <source>
        <dbReference type="ARBA" id="ARBA00022529"/>
    </source>
</evidence>
<comment type="subcellular location">
    <subcellularLocation>
        <location evidence="3">Membrane</location>
    </subcellularLocation>
</comment>
<comment type="function">
    <text evidence="2">Colicins are polypeptide toxins produced by and active against E.coli and closely related bacteria.</text>
</comment>
<keyword evidence="8" id="KW-0044">Antibiotic</keyword>
<dbReference type="Pfam" id="PF01024">
    <property type="entry name" value="Colicin"/>
    <property type="match status" value="1"/>
</dbReference>
<evidence type="ECO:0000256" key="6">
    <source>
        <dbReference type="ARBA" id="ARBA00022692"/>
    </source>
</evidence>
<comment type="similarity">
    <text evidence="4">Belongs to the channel forming colicin family.</text>
</comment>
<dbReference type="InterPro" id="IPR038283">
    <property type="entry name" value="Channel_colicin_C_sf"/>
</dbReference>
<keyword evidence="14" id="KW-1185">Reference proteome</keyword>
<comment type="caution">
    <text evidence="13">The sequence shown here is derived from an EMBL/GenBank/DDBJ whole genome shotgun (WGS) entry which is preliminary data.</text>
</comment>
<dbReference type="SUPFAM" id="SSF56837">
    <property type="entry name" value="Colicin"/>
    <property type="match status" value="1"/>
</dbReference>
<accession>A0ABX0VMF1</accession>
<keyword evidence="6 11" id="KW-0812">Transmembrane</keyword>
<dbReference type="EMBL" id="SOYS01000004">
    <property type="protein sequence ID" value="NIY48163.1"/>
    <property type="molecule type" value="Genomic_DNA"/>
</dbReference>
<evidence type="ECO:0000256" key="4">
    <source>
        <dbReference type="ARBA" id="ARBA00007595"/>
    </source>
</evidence>
<comment type="function">
    <text evidence="1">This colicin is a channel-forming colicin. This class of transmembrane toxins depolarize the cytoplasmic membrane, leading to dissipation of cellular energy.</text>
</comment>
<evidence type="ECO:0000259" key="12">
    <source>
        <dbReference type="PROSITE" id="PS00276"/>
    </source>
</evidence>
<dbReference type="PRINTS" id="PR00280">
    <property type="entry name" value="CHANLCOLICIN"/>
</dbReference>
<evidence type="ECO:0000256" key="1">
    <source>
        <dbReference type="ARBA" id="ARBA00002178"/>
    </source>
</evidence>
<dbReference type="InterPro" id="IPR000293">
    <property type="entry name" value="Channel_colicin_C"/>
</dbReference>
<name>A0ABX0VMF1_9ENTR</name>
<reference evidence="13 14" key="1">
    <citation type="journal article" date="2020" name="Microorganisms">
        <title>Polyphasic Characterisation of Cedecea colo sp. nov., a New Enteric Bacterium Isolated from the Koala Hindgut.</title>
        <authorList>
            <person name="Boath J.M."/>
            <person name="Dakhal S."/>
            <person name="Van T.T.H."/>
            <person name="Moore R.J."/>
            <person name="Dekiwadia C."/>
            <person name="Macreadie I.G."/>
        </authorList>
    </citation>
    <scope>NUCLEOTIDE SEQUENCE [LARGE SCALE GENOMIC DNA]</scope>
    <source>
        <strain evidence="13 14">ZA</strain>
    </source>
</reference>
<evidence type="ECO:0000313" key="14">
    <source>
        <dbReference type="Proteomes" id="UP000697927"/>
    </source>
</evidence>
<proteinExistence type="inferred from homology"/>
<sequence>MEERELLTKASELSASVGEGVSKHLGAKYRALSNEIAANIKNFQGKKIRTYNDAMRSLKKVLTNPGVKINKGDKDAIVNAWKHLNAKDMANKPGYLGKSFKAADIALKVEKVREKSIIGYETGNWGPLLLEVESWVLSGLAAGLAMGILATIAPIIATTVGLPVSAIVIMGIIAISIVASFIDDKLVDRINNELVRPAY</sequence>
<evidence type="ECO:0000256" key="8">
    <source>
        <dbReference type="ARBA" id="ARBA00023022"/>
    </source>
</evidence>
<evidence type="ECO:0000256" key="2">
    <source>
        <dbReference type="ARBA" id="ARBA00003197"/>
    </source>
</evidence>
<organism evidence="13 14">
    <name type="scientific">Cedecea colo</name>
    <dbReference type="NCBI Taxonomy" id="2552946"/>
    <lineage>
        <taxon>Bacteria</taxon>
        <taxon>Pseudomonadati</taxon>
        <taxon>Pseudomonadota</taxon>
        <taxon>Gammaproteobacteria</taxon>
        <taxon>Enterobacterales</taxon>
        <taxon>Enterobacteriaceae</taxon>
        <taxon>Cedecea</taxon>
    </lineage>
</organism>
<evidence type="ECO:0000313" key="13">
    <source>
        <dbReference type="EMBL" id="NIY48163.1"/>
    </source>
</evidence>
<protein>
    <submittedName>
        <fullName evidence="13">Colicin immunity protein</fullName>
    </submittedName>
</protein>
<keyword evidence="9" id="KW-0078">Bacteriocin</keyword>
<evidence type="ECO:0000256" key="3">
    <source>
        <dbReference type="ARBA" id="ARBA00004370"/>
    </source>
</evidence>
<dbReference type="Gene3D" id="1.10.490.30">
    <property type="entry name" value="Colicin"/>
    <property type="match status" value="1"/>
</dbReference>
<evidence type="ECO:0000256" key="10">
    <source>
        <dbReference type="ARBA" id="ARBA00023136"/>
    </source>
</evidence>
<dbReference type="Proteomes" id="UP000697927">
    <property type="component" value="Unassembled WGS sequence"/>
</dbReference>
<dbReference type="PROSITE" id="PS00276">
    <property type="entry name" value="CHANNEL_COLICIN"/>
    <property type="match status" value="1"/>
</dbReference>
<evidence type="ECO:0000256" key="7">
    <source>
        <dbReference type="ARBA" id="ARBA00022989"/>
    </source>
</evidence>